<keyword evidence="6" id="KW-1185">Reference proteome</keyword>
<name>A0A5D3YI63_9BACT</name>
<dbReference type="AlphaFoldDB" id="A0A5D3YI63"/>
<keyword evidence="1" id="KW-0949">S-adenosyl-L-methionine</keyword>
<evidence type="ECO:0000313" key="6">
    <source>
        <dbReference type="Proteomes" id="UP000324595"/>
    </source>
</evidence>
<dbReference type="PIRSF" id="PIRSF006779">
    <property type="entry name" value="UCP006779"/>
    <property type="match status" value="1"/>
</dbReference>
<evidence type="ECO:0000256" key="2">
    <source>
        <dbReference type="ARBA" id="ARBA00024035"/>
    </source>
</evidence>
<dbReference type="InterPro" id="IPR046470">
    <property type="entry name" value="SAM_HAT_C"/>
</dbReference>
<dbReference type="Gene3D" id="2.40.30.90">
    <property type="entry name" value="Bacterial fluorinating enzyme like"/>
    <property type="match status" value="1"/>
</dbReference>
<organism evidence="5 6">
    <name type="scientific">Fodinibius salinus</name>
    <dbReference type="NCBI Taxonomy" id="860790"/>
    <lineage>
        <taxon>Bacteria</taxon>
        <taxon>Pseudomonadati</taxon>
        <taxon>Balneolota</taxon>
        <taxon>Balneolia</taxon>
        <taxon>Balneolales</taxon>
        <taxon>Balneolaceae</taxon>
        <taxon>Fodinibius</taxon>
    </lineage>
</organism>
<sequence length="266" mass="29133">MRNVITLTTDFGLQDYYVSAMKGVMLDIAPDVRMVDISHDIPSQDIMAGSWILKNSAMLFPKGTVHAVVVDPGVGTDRDPIAIKIADQYFVGPDNGIFSLLIEEHPYEAVRLTNAEYWRDNPSNTFHGRDIFAPVAAHLSQGVNLEELGESAEDLKTYRWTVPITDKNGIEGMVMHIDKFGNLVTNITADHVEDVIGDRKVRIYIGNTILDNIADTFGDVADGEPVAYIGSSGMLEVGINKGDAQQMLGIQKGAQISLILQKQAES</sequence>
<evidence type="ECO:0000256" key="1">
    <source>
        <dbReference type="ARBA" id="ARBA00022691"/>
    </source>
</evidence>
<dbReference type="Gene3D" id="3.40.50.10790">
    <property type="entry name" value="S-adenosyl-l-methionine hydroxide adenosyltransferase, N-terminal"/>
    <property type="match status" value="1"/>
</dbReference>
<comment type="caution">
    <text evidence="5">The sequence shown here is derived from an EMBL/GenBank/DDBJ whole genome shotgun (WGS) entry which is preliminary data.</text>
</comment>
<dbReference type="InterPro" id="IPR046469">
    <property type="entry name" value="SAM_HAT_N"/>
</dbReference>
<comment type="similarity">
    <text evidence="2">Belongs to the SAM hydrolase / SAM-dependent halogenase family.</text>
</comment>
<dbReference type="InterPro" id="IPR002747">
    <property type="entry name" value="SAM_OH_AdoTrfase"/>
</dbReference>
<evidence type="ECO:0000259" key="4">
    <source>
        <dbReference type="Pfam" id="PF20257"/>
    </source>
</evidence>
<dbReference type="OrthoDB" id="9792195at2"/>
<reference evidence="5 6" key="1">
    <citation type="submission" date="2019-07" db="EMBL/GenBank/DDBJ databases">
        <title>Genomic Encyclopedia of Archaeal and Bacterial Type Strains, Phase II (KMG-II): from individual species to whole genera.</title>
        <authorList>
            <person name="Goeker M."/>
        </authorList>
    </citation>
    <scope>NUCLEOTIDE SEQUENCE [LARGE SCALE GENOMIC DNA]</scope>
    <source>
        <strain evidence="5 6">DSM 21935</strain>
    </source>
</reference>
<dbReference type="SUPFAM" id="SSF101852">
    <property type="entry name" value="Bacterial fluorinating enzyme, C-terminal domain"/>
    <property type="match status" value="1"/>
</dbReference>
<accession>A0A5D3YI63</accession>
<gene>
    <name evidence="5" type="ORF">LX73_1187</name>
</gene>
<dbReference type="InterPro" id="IPR023227">
    <property type="entry name" value="SAM_OH_AdoTrfase_C_sf"/>
</dbReference>
<feature type="domain" description="S-adenosyl-l-methionine hydroxide adenosyltransferase C-terminal" evidence="4">
    <location>
        <begin position="172"/>
        <end position="256"/>
    </location>
</feature>
<dbReference type="PANTHER" id="PTHR35092:SF1">
    <property type="entry name" value="CHLORINASE MJ1651"/>
    <property type="match status" value="1"/>
</dbReference>
<dbReference type="InterPro" id="IPR023228">
    <property type="entry name" value="SAM_OH_AdoTrfase_N_sf"/>
</dbReference>
<dbReference type="Proteomes" id="UP000324595">
    <property type="component" value="Unassembled WGS sequence"/>
</dbReference>
<protein>
    <recommendedName>
        <fullName evidence="7">S-adenosyl-l-methionine hydroxide adenosyltransferase</fullName>
    </recommendedName>
</protein>
<proteinExistence type="inferred from homology"/>
<dbReference type="Pfam" id="PF20257">
    <property type="entry name" value="SAM_HAT_C"/>
    <property type="match status" value="1"/>
</dbReference>
<dbReference type="SUPFAM" id="SSF102522">
    <property type="entry name" value="Bacterial fluorinating enzyme, N-terminal domain"/>
    <property type="match status" value="1"/>
</dbReference>
<evidence type="ECO:0000259" key="3">
    <source>
        <dbReference type="Pfam" id="PF01887"/>
    </source>
</evidence>
<dbReference type="EMBL" id="VNHY01000002">
    <property type="protein sequence ID" value="TYP93483.1"/>
    <property type="molecule type" value="Genomic_DNA"/>
</dbReference>
<evidence type="ECO:0008006" key="7">
    <source>
        <dbReference type="Google" id="ProtNLM"/>
    </source>
</evidence>
<dbReference type="PANTHER" id="PTHR35092">
    <property type="entry name" value="CHLORINASE MJ1651"/>
    <property type="match status" value="1"/>
</dbReference>
<evidence type="ECO:0000313" key="5">
    <source>
        <dbReference type="EMBL" id="TYP93483.1"/>
    </source>
</evidence>
<dbReference type="Pfam" id="PF01887">
    <property type="entry name" value="SAM_HAT_N"/>
    <property type="match status" value="1"/>
</dbReference>
<dbReference type="RefSeq" id="WP_148898548.1">
    <property type="nucleotide sequence ID" value="NZ_VNHY01000002.1"/>
</dbReference>
<feature type="domain" description="S-adenosyl-l-methionine hydroxide adenosyltransferase N-terminal" evidence="3">
    <location>
        <begin position="5"/>
        <end position="149"/>
    </location>
</feature>